<dbReference type="InterPro" id="IPR036249">
    <property type="entry name" value="Thioredoxin-like_sf"/>
</dbReference>
<evidence type="ECO:0000313" key="2">
    <source>
        <dbReference type="Proteomes" id="UP001168579"/>
    </source>
</evidence>
<dbReference type="Pfam" id="PF11009">
    <property type="entry name" value="BrxC"/>
    <property type="match status" value="1"/>
</dbReference>
<dbReference type="InterPro" id="IPR022551">
    <property type="entry name" value="BrxC"/>
</dbReference>
<proteinExistence type="predicted"/>
<evidence type="ECO:0000313" key="1">
    <source>
        <dbReference type="EMBL" id="MDO1511230.1"/>
    </source>
</evidence>
<organism evidence="1 2">
    <name type="scientific">Maribacter confluentis</name>
    <dbReference type="NCBI Taxonomy" id="1656093"/>
    <lineage>
        <taxon>Bacteria</taxon>
        <taxon>Pseudomonadati</taxon>
        <taxon>Bacteroidota</taxon>
        <taxon>Flavobacteriia</taxon>
        <taxon>Flavobacteriales</taxon>
        <taxon>Flavobacteriaceae</taxon>
        <taxon>Maribacter</taxon>
    </lineage>
</organism>
<gene>
    <name evidence="1" type="primary">ytxJ</name>
    <name evidence="1" type="ORF">Q2T41_00955</name>
</gene>
<reference evidence="1" key="1">
    <citation type="journal article" date="2014" name="Int. J. Syst. Evol. Microbiol.">
        <title>Complete genome of a new Firmicutes species belonging to the dominant human colonic microbiota ('Ruminococcus bicirculans') reveals two chromosomes and a selective capacity to utilize plant glucans.</title>
        <authorList>
            <consortium name="NISC Comparative Sequencing Program"/>
            <person name="Wegmann U."/>
            <person name="Louis P."/>
            <person name="Goesmann A."/>
            <person name="Henrissat B."/>
            <person name="Duncan S.H."/>
            <person name="Flint H.J."/>
        </authorList>
    </citation>
    <scope>NUCLEOTIDE SEQUENCE</scope>
    <source>
        <strain evidence="1">CECT 8869</strain>
    </source>
</reference>
<reference evidence="1" key="2">
    <citation type="submission" date="2023-06" db="EMBL/GenBank/DDBJ databases">
        <authorList>
            <person name="Lucena T."/>
            <person name="Sun Q."/>
        </authorList>
    </citation>
    <scope>NUCLEOTIDE SEQUENCE</scope>
    <source>
        <strain evidence="1">CECT 8869</strain>
    </source>
</reference>
<dbReference type="RefSeq" id="WP_304434342.1">
    <property type="nucleotide sequence ID" value="NZ_JAUKUC010000001.1"/>
</dbReference>
<accession>A0ABT8RK96</accession>
<sequence>MGIFSGIFGGAKNKGEQNSKSIPWQDLTMVAQLEEIKQASAARPQVIFKHSTTCGISRMVLNMFKGNYKLDEGQMDFHFLDLLAYREVSNAIAATFNVMHQSPQMLIIKNGVVVYHNSHGAISDVDLEEYV</sequence>
<protein>
    <submittedName>
        <fullName evidence="1">Bacillithiol system redox-active protein YtxJ</fullName>
    </submittedName>
</protein>
<dbReference type="NCBIfam" id="TIGR04019">
    <property type="entry name" value="B_thiol_YtxJ"/>
    <property type="match status" value="1"/>
</dbReference>
<name>A0ABT8RK96_9FLAO</name>
<dbReference type="Gene3D" id="3.40.30.10">
    <property type="entry name" value="Glutaredoxin"/>
    <property type="match status" value="1"/>
</dbReference>
<comment type="caution">
    <text evidence="1">The sequence shown here is derived from an EMBL/GenBank/DDBJ whole genome shotgun (WGS) entry which is preliminary data.</text>
</comment>
<dbReference type="SUPFAM" id="SSF52833">
    <property type="entry name" value="Thioredoxin-like"/>
    <property type="match status" value="1"/>
</dbReference>
<dbReference type="Proteomes" id="UP001168579">
    <property type="component" value="Unassembled WGS sequence"/>
</dbReference>
<dbReference type="EMBL" id="JAUKUC010000001">
    <property type="protein sequence ID" value="MDO1511230.1"/>
    <property type="molecule type" value="Genomic_DNA"/>
</dbReference>
<keyword evidence="2" id="KW-1185">Reference proteome</keyword>